<dbReference type="Proteomes" id="UP000575469">
    <property type="component" value="Unassembled WGS sequence"/>
</dbReference>
<dbReference type="RefSeq" id="WP_169340836.1">
    <property type="nucleotide sequence ID" value="NZ_JABBZM010000017.1"/>
</dbReference>
<evidence type="ECO:0000259" key="2">
    <source>
        <dbReference type="Pfam" id="PF10671"/>
    </source>
</evidence>
<reference evidence="3 4" key="1">
    <citation type="submission" date="2020-04" db="EMBL/GenBank/DDBJ databases">
        <title>Ralstonia insidiosa genome sequencing and assembly.</title>
        <authorList>
            <person name="Martins R.C.R."/>
            <person name="Perdigao-Neto L.V."/>
            <person name="Levin A.S.S."/>
            <person name="Costa S.F."/>
        </authorList>
    </citation>
    <scope>NUCLEOTIDE SEQUENCE [LARGE SCALE GENOMIC DNA]</scope>
    <source>
        <strain evidence="3 4">5047</strain>
    </source>
</reference>
<feature type="domain" description="Toxin co-regulated pilus biosynthesis protein Q C-terminal" evidence="2">
    <location>
        <begin position="59"/>
        <end position="137"/>
    </location>
</feature>
<evidence type="ECO:0000256" key="1">
    <source>
        <dbReference type="SAM" id="SignalP"/>
    </source>
</evidence>
<dbReference type="InterPro" id="IPR018927">
    <property type="entry name" value="Pilus_synth_Q_C"/>
</dbReference>
<evidence type="ECO:0000313" key="3">
    <source>
        <dbReference type="EMBL" id="NMV39893.1"/>
    </source>
</evidence>
<name>A0A848P3V8_9RALS</name>
<evidence type="ECO:0000313" key="4">
    <source>
        <dbReference type="Proteomes" id="UP000575469"/>
    </source>
</evidence>
<organism evidence="3 4">
    <name type="scientific">Ralstonia insidiosa</name>
    <dbReference type="NCBI Taxonomy" id="190721"/>
    <lineage>
        <taxon>Bacteria</taxon>
        <taxon>Pseudomonadati</taxon>
        <taxon>Pseudomonadota</taxon>
        <taxon>Betaproteobacteria</taxon>
        <taxon>Burkholderiales</taxon>
        <taxon>Burkholderiaceae</taxon>
        <taxon>Ralstonia</taxon>
    </lineage>
</organism>
<dbReference type="Pfam" id="PF10671">
    <property type="entry name" value="TcpQ"/>
    <property type="match status" value="1"/>
</dbReference>
<gene>
    <name evidence="3" type="ORF">HGR00_18440</name>
</gene>
<keyword evidence="1" id="KW-0732">Signal</keyword>
<dbReference type="Gene3D" id="3.55.50.70">
    <property type="match status" value="1"/>
</dbReference>
<dbReference type="AlphaFoldDB" id="A0A848P3V8"/>
<accession>A0A848P3V8</accession>
<protein>
    <recommendedName>
        <fullName evidence="2">Toxin co-regulated pilus biosynthesis protein Q C-terminal domain-containing protein</fullName>
    </recommendedName>
</protein>
<comment type="caution">
    <text evidence="3">The sequence shown here is derived from an EMBL/GenBank/DDBJ whole genome shotgun (WGS) entry which is preliminary data.</text>
</comment>
<dbReference type="EMBL" id="JABBZM010000017">
    <property type="protein sequence ID" value="NMV39893.1"/>
    <property type="molecule type" value="Genomic_DNA"/>
</dbReference>
<feature type="signal peptide" evidence="1">
    <location>
        <begin position="1"/>
        <end position="17"/>
    </location>
</feature>
<proteinExistence type="predicted"/>
<sequence>MKHVVIALALTPLAAQAGLIVEDDGPQPTVVAEAPAAQALAGQSVPAAPVQPVVVPVERWSISSSDGTLRQALSKWASRVGWQVIWEAPVDIPVTATASFEGDFKTAVRAVFSSLSAADVNLAALMYTGNQVLRVTEAGRRAQ</sequence>
<feature type="chain" id="PRO_5032897869" description="Toxin co-regulated pilus biosynthesis protein Q C-terminal domain-containing protein" evidence="1">
    <location>
        <begin position="18"/>
        <end position="143"/>
    </location>
</feature>